<dbReference type="PROSITE" id="PS50893">
    <property type="entry name" value="ABC_TRANSPORTER_2"/>
    <property type="match status" value="1"/>
</dbReference>
<accession>A0A2G6MRL3</accession>
<dbReference type="PANTHER" id="PTHR24220:SF689">
    <property type="entry name" value="LIPOPROTEIN-RELEASING SYSTEM ATP-BINDING PROTEIN LOLD"/>
    <property type="match status" value="1"/>
</dbReference>
<dbReference type="GO" id="GO:0005524">
    <property type="term" value="F:ATP binding"/>
    <property type="evidence" value="ECO:0007669"/>
    <property type="project" value="UniProtKB-KW"/>
</dbReference>
<evidence type="ECO:0000256" key="3">
    <source>
        <dbReference type="ARBA" id="ARBA00022840"/>
    </source>
</evidence>
<sequence>MDDTPLIQLNGVSRSFVSKTTALEILHKADLSIQQGETIAILGASGIGKSTLLNIIGTLDKPDEGRLLFHGEQILGYDDEKLAAFRNKHIGFVFQFHYLLQGFTAVENVMLPGLISGKSKKTIEKHAVNMLERVELGARVEYRVEDLSGGEQQRVAIARALVMAPALLLADEPTGNLDQKNSHAVHQLLKELNQEMGMTIIVVTHNSDLAGLMGRRLTLKDGKIVPHTE</sequence>
<dbReference type="InterPro" id="IPR027417">
    <property type="entry name" value="P-loop_NTPase"/>
</dbReference>
<dbReference type="AlphaFoldDB" id="A0A2G6MRL3"/>
<dbReference type="FunFam" id="3.40.50.300:FF:000032">
    <property type="entry name" value="Export ABC transporter ATP-binding protein"/>
    <property type="match status" value="1"/>
</dbReference>
<dbReference type="GO" id="GO:0098796">
    <property type="term" value="C:membrane protein complex"/>
    <property type="evidence" value="ECO:0007669"/>
    <property type="project" value="UniProtKB-ARBA"/>
</dbReference>
<dbReference type="EMBL" id="PDTI01000033">
    <property type="protein sequence ID" value="PIE62704.1"/>
    <property type="molecule type" value="Genomic_DNA"/>
</dbReference>
<comment type="similarity">
    <text evidence="4">Belongs to the ABC transporter superfamily. Macrolide exporter (TC 3.A.1.122) family.</text>
</comment>
<dbReference type="Proteomes" id="UP000231203">
    <property type="component" value="Unassembled WGS sequence"/>
</dbReference>
<comment type="caution">
    <text evidence="6">The sequence shown here is derived from an EMBL/GenBank/DDBJ whole genome shotgun (WGS) entry which is preliminary data.</text>
</comment>
<evidence type="ECO:0000313" key="6">
    <source>
        <dbReference type="EMBL" id="PIE62704.1"/>
    </source>
</evidence>
<evidence type="ECO:0000256" key="1">
    <source>
        <dbReference type="ARBA" id="ARBA00022448"/>
    </source>
</evidence>
<dbReference type="PANTHER" id="PTHR24220">
    <property type="entry name" value="IMPORT ATP-BINDING PROTEIN"/>
    <property type="match status" value="1"/>
</dbReference>
<feature type="domain" description="ABC transporter" evidence="5">
    <location>
        <begin position="7"/>
        <end position="228"/>
    </location>
</feature>
<dbReference type="GO" id="GO:0022857">
    <property type="term" value="F:transmembrane transporter activity"/>
    <property type="evidence" value="ECO:0007669"/>
    <property type="project" value="TreeGrafter"/>
</dbReference>
<dbReference type="GO" id="GO:0005886">
    <property type="term" value="C:plasma membrane"/>
    <property type="evidence" value="ECO:0007669"/>
    <property type="project" value="TreeGrafter"/>
</dbReference>
<keyword evidence="2" id="KW-0547">Nucleotide-binding</keyword>
<dbReference type="SMART" id="SM00382">
    <property type="entry name" value="AAA"/>
    <property type="match status" value="1"/>
</dbReference>
<dbReference type="CDD" id="cd03255">
    <property type="entry name" value="ABC_MJ0796_LolCDE_FtsE"/>
    <property type="match status" value="1"/>
</dbReference>
<dbReference type="InterPro" id="IPR015854">
    <property type="entry name" value="ABC_transpr_LolD-like"/>
</dbReference>
<dbReference type="GO" id="GO:0016887">
    <property type="term" value="F:ATP hydrolysis activity"/>
    <property type="evidence" value="ECO:0007669"/>
    <property type="project" value="InterPro"/>
</dbReference>
<keyword evidence="3 6" id="KW-0067">ATP-binding</keyword>
<organism evidence="6 7">
    <name type="scientific">Desulfobacter postgatei</name>
    <dbReference type="NCBI Taxonomy" id="2293"/>
    <lineage>
        <taxon>Bacteria</taxon>
        <taxon>Pseudomonadati</taxon>
        <taxon>Thermodesulfobacteriota</taxon>
        <taxon>Desulfobacteria</taxon>
        <taxon>Desulfobacterales</taxon>
        <taxon>Desulfobacteraceae</taxon>
        <taxon>Desulfobacter</taxon>
    </lineage>
</organism>
<keyword evidence="1" id="KW-0813">Transport</keyword>
<dbReference type="Pfam" id="PF00005">
    <property type="entry name" value="ABC_tran"/>
    <property type="match status" value="1"/>
</dbReference>
<gene>
    <name evidence="6" type="ORF">CSA25_03950</name>
</gene>
<dbReference type="InterPro" id="IPR017871">
    <property type="entry name" value="ABC_transporter-like_CS"/>
</dbReference>
<dbReference type="InterPro" id="IPR017911">
    <property type="entry name" value="MacB-like_ATP-bd"/>
</dbReference>
<reference evidence="6 7" key="1">
    <citation type="submission" date="2017-10" db="EMBL/GenBank/DDBJ databases">
        <title>Novel microbial diversity and functional potential in the marine mammal oral microbiome.</title>
        <authorList>
            <person name="Dudek N.K."/>
            <person name="Sun C.L."/>
            <person name="Burstein D."/>
            <person name="Kantor R.S."/>
            <person name="Aliaga Goltsman D.S."/>
            <person name="Bik E.M."/>
            <person name="Thomas B.C."/>
            <person name="Banfield J.F."/>
            <person name="Relman D.A."/>
        </authorList>
    </citation>
    <scope>NUCLEOTIDE SEQUENCE [LARGE SCALE GENOMIC DNA]</scope>
    <source>
        <strain evidence="6">DOLJORAL78_47_202</strain>
    </source>
</reference>
<protein>
    <submittedName>
        <fullName evidence="6">Lipoprotein-releasing system ATP-binding protein LolD</fullName>
    </submittedName>
</protein>
<evidence type="ECO:0000256" key="2">
    <source>
        <dbReference type="ARBA" id="ARBA00022741"/>
    </source>
</evidence>
<proteinExistence type="inferred from homology"/>
<dbReference type="InterPro" id="IPR003439">
    <property type="entry name" value="ABC_transporter-like_ATP-bd"/>
</dbReference>
<keyword evidence="6" id="KW-0449">Lipoprotein</keyword>
<evidence type="ECO:0000313" key="7">
    <source>
        <dbReference type="Proteomes" id="UP000231203"/>
    </source>
</evidence>
<dbReference type="Gene3D" id="3.40.50.300">
    <property type="entry name" value="P-loop containing nucleotide triphosphate hydrolases"/>
    <property type="match status" value="1"/>
</dbReference>
<dbReference type="PROSITE" id="PS00211">
    <property type="entry name" value="ABC_TRANSPORTER_1"/>
    <property type="match status" value="1"/>
</dbReference>
<evidence type="ECO:0000256" key="4">
    <source>
        <dbReference type="ARBA" id="ARBA00038388"/>
    </source>
</evidence>
<name>A0A2G6MRL3_9BACT</name>
<evidence type="ECO:0000259" key="5">
    <source>
        <dbReference type="PROSITE" id="PS50893"/>
    </source>
</evidence>
<dbReference type="SUPFAM" id="SSF52540">
    <property type="entry name" value="P-loop containing nucleoside triphosphate hydrolases"/>
    <property type="match status" value="1"/>
</dbReference>
<dbReference type="InterPro" id="IPR003593">
    <property type="entry name" value="AAA+_ATPase"/>
</dbReference>